<accession>A0A4Q1JW66</accession>
<feature type="domain" description="BD-FAE-like" evidence="3">
    <location>
        <begin position="67"/>
        <end position="172"/>
    </location>
</feature>
<dbReference type="RefSeq" id="WP_129471086.1">
    <property type="nucleotide sequence ID" value="NZ_SAWZ01000004.1"/>
</dbReference>
<comment type="caution">
    <text evidence="4">The sequence shown here is derived from an EMBL/GenBank/DDBJ whole genome shotgun (WGS) entry which is preliminary data.</text>
</comment>
<keyword evidence="5" id="KW-1185">Reference proteome</keyword>
<keyword evidence="1 4" id="KW-0378">Hydrolase</keyword>
<dbReference type="EMBL" id="SAWZ01000004">
    <property type="protein sequence ID" value="RXR06175.1"/>
    <property type="molecule type" value="Genomic_DNA"/>
</dbReference>
<feature type="signal peptide" evidence="2">
    <location>
        <begin position="1"/>
        <end position="22"/>
    </location>
</feature>
<reference evidence="4 5" key="1">
    <citation type="submission" date="2019-01" db="EMBL/GenBank/DDBJ databases">
        <title>Pseudoxanthomonas composti sp. nov., isolated from compost.</title>
        <authorList>
            <person name="Yang G."/>
        </authorList>
    </citation>
    <scope>NUCLEOTIDE SEQUENCE [LARGE SCALE GENOMIC DNA]</scope>
    <source>
        <strain evidence="4 5">GSS15</strain>
    </source>
</reference>
<gene>
    <name evidence="4" type="ORF">EPA99_10125</name>
</gene>
<evidence type="ECO:0000256" key="2">
    <source>
        <dbReference type="SAM" id="SignalP"/>
    </source>
</evidence>
<dbReference type="InterPro" id="IPR049492">
    <property type="entry name" value="BD-FAE-like_dom"/>
</dbReference>
<evidence type="ECO:0000259" key="3">
    <source>
        <dbReference type="Pfam" id="PF20434"/>
    </source>
</evidence>
<protein>
    <submittedName>
        <fullName evidence="4">Alpha/beta hydrolase</fullName>
    </submittedName>
</protein>
<dbReference type="AlphaFoldDB" id="A0A4Q1JW66"/>
<dbReference type="InterPro" id="IPR029058">
    <property type="entry name" value="AB_hydrolase_fold"/>
</dbReference>
<dbReference type="PANTHER" id="PTHR48081:SF33">
    <property type="entry name" value="KYNURENINE FORMAMIDASE"/>
    <property type="match status" value="1"/>
</dbReference>
<dbReference type="OrthoDB" id="9771666at2"/>
<evidence type="ECO:0000313" key="4">
    <source>
        <dbReference type="EMBL" id="RXR06175.1"/>
    </source>
</evidence>
<dbReference type="PROSITE" id="PS51257">
    <property type="entry name" value="PROKAR_LIPOPROTEIN"/>
    <property type="match status" value="1"/>
</dbReference>
<name>A0A4Q1JW66_9GAMM</name>
<dbReference type="Gene3D" id="3.40.50.1820">
    <property type="entry name" value="alpha/beta hydrolase"/>
    <property type="match status" value="1"/>
</dbReference>
<dbReference type="PANTHER" id="PTHR48081">
    <property type="entry name" value="AB HYDROLASE SUPERFAMILY PROTEIN C4A8.06C"/>
    <property type="match status" value="1"/>
</dbReference>
<feature type="chain" id="PRO_5020817929" evidence="2">
    <location>
        <begin position="23"/>
        <end position="303"/>
    </location>
</feature>
<dbReference type="InterPro" id="IPR050300">
    <property type="entry name" value="GDXG_lipolytic_enzyme"/>
</dbReference>
<dbReference type="Pfam" id="PF20434">
    <property type="entry name" value="BD-FAE"/>
    <property type="match status" value="1"/>
</dbReference>
<dbReference type="Proteomes" id="UP000289784">
    <property type="component" value="Unassembled WGS sequence"/>
</dbReference>
<keyword evidence="2" id="KW-0732">Signal</keyword>
<dbReference type="SUPFAM" id="SSF53474">
    <property type="entry name" value="alpha/beta-Hydrolases"/>
    <property type="match status" value="1"/>
</dbReference>
<dbReference type="GO" id="GO:0016787">
    <property type="term" value="F:hydrolase activity"/>
    <property type="evidence" value="ECO:0007669"/>
    <property type="project" value="UniProtKB-KW"/>
</dbReference>
<proteinExistence type="predicted"/>
<evidence type="ECO:0000256" key="1">
    <source>
        <dbReference type="ARBA" id="ARBA00022801"/>
    </source>
</evidence>
<organism evidence="4 5">
    <name type="scientific">Pseudoxanthomonas composti</name>
    <dbReference type="NCBI Taxonomy" id="2137479"/>
    <lineage>
        <taxon>Bacteria</taxon>
        <taxon>Pseudomonadati</taxon>
        <taxon>Pseudomonadota</taxon>
        <taxon>Gammaproteobacteria</taxon>
        <taxon>Lysobacterales</taxon>
        <taxon>Lysobacteraceae</taxon>
        <taxon>Pseudoxanthomonas</taxon>
    </lineage>
</organism>
<sequence>MSLLRTLALLMLALAACAPPLAAQGLRERLQQVREASRRPAARPAPLPEGARALGDIAYGSDPRQRLDVYLPAQPRNAPILFFVHGGGWANGNKDNPGVVEHKAAHWLPKGYVLVSANYRMLPDADPLVQAQDVAAALATVQRRAAEWNADPARVVLMGHSAGAHLVALIGAAPARWLPRDLPRPLGVVSLDSAAMDVPQSMQRPPLPGVYRKAFGSDPAFWESASPWHQLTGQALPMLMVCSTRRADPCPQAEAMKTKAAGLGVPMRVLPQALSHGQINHTLGEASAYTEAVDAYIAGLLPR</sequence>
<evidence type="ECO:0000313" key="5">
    <source>
        <dbReference type="Proteomes" id="UP000289784"/>
    </source>
</evidence>